<evidence type="ECO:0000313" key="2">
    <source>
        <dbReference type="EMBL" id="KAK2188623.1"/>
    </source>
</evidence>
<dbReference type="Proteomes" id="UP001209878">
    <property type="component" value="Unassembled WGS sequence"/>
</dbReference>
<name>A0AAD9P5R2_RIDPI</name>
<dbReference type="AlphaFoldDB" id="A0AAD9P5R2"/>
<keyword evidence="3" id="KW-1185">Reference proteome</keyword>
<gene>
    <name evidence="2" type="ORF">NP493_126g00030</name>
</gene>
<comment type="caution">
    <text evidence="2">The sequence shown here is derived from an EMBL/GenBank/DDBJ whole genome shotgun (WGS) entry which is preliminary data.</text>
</comment>
<feature type="region of interest" description="Disordered" evidence="1">
    <location>
        <begin position="1"/>
        <end position="56"/>
    </location>
</feature>
<organism evidence="2 3">
    <name type="scientific">Ridgeia piscesae</name>
    <name type="common">Tubeworm</name>
    <dbReference type="NCBI Taxonomy" id="27915"/>
    <lineage>
        <taxon>Eukaryota</taxon>
        <taxon>Metazoa</taxon>
        <taxon>Spiralia</taxon>
        <taxon>Lophotrochozoa</taxon>
        <taxon>Annelida</taxon>
        <taxon>Polychaeta</taxon>
        <taxon>Sedentaria</taxon>
        <taxon>Canalipalpata</taxon>
        <taxon>Sabellida</taxon>
        <taxon>Siboglinidae</taxon>
        <taxon>Ridgeia</taxon>
    </lineage>
</organism>
<dbReference type="EMBL" id="JAODUO010000126">
    <property type="protein sequence ID" value="KAK2188623.1"/>
    <property type="molecule type" value="Genomic_DNA"/>
</dbReference>
<evidence type="ECO:0000313" key="3">
    <source>
        <dbReference type="Proteomes" id="UP001209878"/>
    </source>
</evidence>
<protein>
    <submittedName>
        <fullName evidence="2">Uncharacterized protein</fullName>
    </submittedName>
</protein>
<feature type="compositionally biased region" description="Polar residues" evidence="1">
    <location>
        <begin position="22"/>
        <end position="33"/>
    </location>
</feature>
<evidence type="ECO:0000256" key="1">
    <source>
        <dbReference type="SAM" id="MobiDB-lite"/>
    </source>
</evidence>
<accession>A0AAD9P5R2</accession>
<reference evidence="2" key="1">
    <citation type="journal article" date="2023" name="Mol. Biol. Evol.">
        <title>Third-Generation Sequencing Reveals the Adaptive Role of the Epigenome in Three Deep-Sea Polychaetes.</title>
        <authorList>
            <person name="Perez M."/>
            <person name="Aroh O."/>
            <person name="Sun Y."/>
            <person name="Lan Y."/>
            <person name="Juniper S.K."/>
            <person name="Young C.R."/>
            <person name="Angers B."/>
            <person name="Qian P.Y."/>
        </authorList>
    </citation>
    <scope>NUCLEOTIDE SEQUENCE</scope>
    <source>
        <strain evidence="2">R07B-5</strain>
    </source>
</reference>
<proteinExistence type="predicted"/>
<sequence length="172" mass="19490">MGGDGKLSTRRGMGSSAAGRIQHTQDISWQARQKTPGLVRPQRPGATDSYEQKRLSPPENVANQEHYIHHCSIQRYLQTATKTHQCTGVRLVWERKVVELQRAADRNNMKGFYNGLKEVWGPMKKRPIHLKSTDGMETFSDSKRVVARWSEHFQTLLNVPGDIDNGALDNIP</sequence>